<accession>X1ST64</accession>
<sequence length="29" mass="3229">LPLSYAGTRLVQLLATILTSNLANMLRRE</sequence>
<evidence type="ECO:0000313" key="1">
    <source>
        <dbReference type="EMBL" id="GAI70989.1"/>
    </source>
</evidence>
<dbReference type="AlphaFoldDB" id="X1ST64"/>
<protein>
    <submittedName>
        <fullName evidence="1">Uncharacterized protein</fullName>
    </submittedName>
</protein>
<feature type="non-terminal residue" evidence="1">
    <location>
        <position position="1"/>
    </location>
</feature>
<proteinExistence type="predicted"/>
<dbReference type="EMBL" id="BARW01002399">
    <property type="protein sequence ID" value="GAI70989.1"/>
    <property type="molecule type" value="Genomic_DNA"/>
</dbReference>
<name>X1ST64_9ZZZZ</name>
<gene>
    <name evidence="1" type="ORF">S12H4_06725</name>
</gene>
<organism evidence="1">
    <name type="scientific">marine sediment metagenome</name>
    <dbReference type="NCBI Taxonomy" id="412755"/>
    <lineage>
        <taxon>unclassified sequences</taxon>
        <taxon>metagenomes</taxon>
        <taxon>ecological metagenomes</taxon>
    </lineage>
</organism>
<reference evidence="1" key="1">
    <citation type="journal article" date="2014" name="Front. Microbiol.">
        <title>High frequency of phylogenetically diverse reductive dehalogenase-homologous genes in deep subseafloor sedimentary metagenomes.</title>
        <authorList>
            <person name="Kawai M."/>
            <person name="Futagami T."/>
            <person name="Toyoda A."/>
            <person name="Takaki Y."/>
            <person name="Nishi S."/>
            <person name="Hori S."/>
            <person name="Arai W."/>
            <person name="Tsubouchi T."/>
            <person name="Morono Y."/>
            <person name="Uchiyama I."/>
            <person name="Ito T."/>
            <person name="Fujiyama A."/>
            <person name="Inagaki F."/>
            <person name="Takami H."/>
        </authorList>
    </citation>
    <scope>NUCLEOTIDE SEQUENCE</scope>
    <source>
        <strain evidence="1">Expedition CK06-06</strain>
    </source>
</reference>
<comment type="caution">
    <text evidence="1">The sequence shown here is derived from an EMBL/GenBank/DDBJ whole genome shotgun (WGS) entry which is preliminary data.</text>
</comment>